<feature type="region of interest" description="Disordered" evidence="1">
    <location>
        <begin position="203"/>
        <end position="226"/>
    </location>
</feature>
<proteinExistence type="predicted"/>
<dbReference type="AlphaFoldDB" id="A0AAV3YJ29"/>
<comment type="caution">
    <text evidence="2">The sequence shown here is derived from an EMBL/GenBank/DDBJ whole genome shotgun (WGS) entry which is preliminary data.</text>
</comment>
<feature type="compositionally biased region" description="Acidic residues" evidence="1">
    <location>
        <begin position="50"/>
        <end position="61"/>
    </location>
</feature>
<keyword evidence="3" id="KW-1185">Reference proteome</keyword>
<dbReference type="EMBL" id="BLXT01000976">
    <property type="protein sequence ID" value="GFN82222.1"/>
    <property type="molecule type" value="Genomic_DNA"/>
</dbReference>
<evidence type="ECO:0000313" key="3">
    <source>
        <dbReference type="Proteomes" id="UP000735302"/>
    </source>
</evidence>
<feature type="region of interest" description="Disordered" evidence="1">
    <location>
        <begin position="143"/>
        <end position="168"/>
    </location>
</feature>
<evidence type="ECO:0000313" key="2">
    <source>
        <dbReference type="EMBL" id="GFN82222.1"/>
    </source>
</evidence>
<organism evidence="2 3">
    <name type="scientific">Plakobranchus ocellatus</name>
    <dbReference type="NCBI Taxonomy" id="259542"/>
    <lineage>
        <taxon>Eukaryota</taxon>
        <taxon>Metazoa</taxon>
        <taxon>Spiralia</taxon>
        <taxon>Lophotrochozoa</taxon>
        <taxon>Mollusca</taxon>
        <taxon>Gastropoda</taxon>
        <taxon>Heterobranchia</taxon>
        <taxon>Euthyneura</taxon>
        <taxon>Panpulmonata</taxon>
        <taxon>Sacoglossa</taxon>
        <taxon>Placobranchoidea</taxon>
        <taxon>Plakobranchidae</taxon>
        <taxon>Plakobranchus</taxon>
    </lineage>
</organism>
<reference evidence="2 3" key="1">
    <citation type="journal article" date="2021" name="Elife">
        <title>Chloroplast acquisition without the gene transfer in kleptoplastic sea slugs, Plakobranchus ocellatus.</title>
        <authorList>
            <person name="Maeda T."/>
            <person name="Takahashi S."/>
            <person name="Yoshida T."/>
            <person name="Shimamura S."/>
            <person name="Takaki Y."/>
            <person name="Nagai Y."/>
            <person name="Toyoda A."/>
            <person name="Suzuki Y."/>
            <person name="Arimoto A."/>
            <person name="Ishii H."/>
            <person name="Satoh N."/>
            <person name="Nishiyama T."/>
            <person name="Hasebe M."/>
            <person name="Maruyama T."/>
            <person name="Minagawa J."/>
            <person name="Obokata J."/>
            <person name="Shigenobu S."/>
        </authorList>
    </citation>
    <scope>NUCLEOTIDE SEQUENCE [LARGE SCALE GENOMIC DNA]</scope>
</reference>
<evidence type="ECO:0000256" key="1">
    <source>
        <dbReference type="SAM" id="MobiDB-lite"/>
    </source>
</evidence>
<gene>
    <name evidence="2" type="ORF">PoB_000872800</name>
</gene>
<feature type="compositionally biased region" description="Polar residues" evidence="1">
    <location>
        <begin position="203"/>
        <end position="222"/>
    </location>
</feature>
<name>A0AAV3YJ29_9GAST</name>
<feature type="region of interest" description="Disordered" evidence="1">
    <location>
        <begin position="1"/>
        <end position="61"/>
    </location>
</feature>
<accession>A0AAV3YJ29</accession>
<dbReference type="Proteomes" id="UP000735302">
    <property type="component" value="Unassembled WGS sequence"/>
</dbReference>
<protein>
    <submittedName>
        <fullName evidence="2">Uncharacterized protein</fullName>
    </submittedName>
</protein>
<feature type="compositionally biased region" description="Basic and acidic residues" evidence="1">
    <location>
        <begin position="155"/>
        <end position="168"/>
    </location>
</feature>
<sequence>MEEEEKDQVDSDHELLEESLISRSTQEAEVRGAGLAEEPSTSNSGRMVEIESEEESSGDEDFDLVVDLERSAELDIENVLERDPRLQKIERFVCGCKLKLASGETSTQFTADWIFNRRLSISELSEEAKDYYIKGLIESPGVVDSQMSQQKKASRRTDRTSKNEENPVHNKVISGFEALRQAGAPVAGLEHATEGSLQISGGLTSHCATDAPRTQSSGSALSAMSAPDPKLEEEAFFVCI</sequence>